<reference evidence="1" key="1">
    <citation type="journal article" date="2021" name="Proc. Natl. Acad. Sci. U.S.A.">
        <title>A Catalog of Tens of Thousands of Viruses from Human Metagenomes Reveals Hidden Associations with Chronic Diseases.</title>
        <authorList>
            <person name="Tisza M.J."/>
            <person name="Buck C.B."/>
        </authorList>
    </citation>
    <scope>NUCLEOTIDE SEQUENCE</scope>
    <source>
        <strain evidence="1">Ct3wi9</strain>
    </source>
</reference>
<dbReference type="EMBL" id="BK015006">
    <property type="protein sequence ID" value="DAD86672.1"/>
    <property type="molecule type" value="Genomic_DNA"/>
</dbReference>
<protein>
    <submittedName>
        <fullName evidence="1">Uncharacterized protein</fullName>
    </submittedName>
</protein>
<accession>A0A8S5MWX3</accession>
<organism evidence="1">
    <name type="scientific">Myoviridae sp. ct3wi9</name>
    <dbReference type="NCBI Taxonomy" id="2826610"/>
    <lineage>
        <taxon>Viruses</taxon>
        <taxon>Duplodnaviria</taxon>
        <taxon>Heunggongvirae</taxon>
        <taxon>Uroviricota</taxon>
        <taxon>Caudoviricetes</taxon>
    </lineage>
</organism>
<name>A0A8S5MWX3_9CAUD</name>
<evidence type="ECO:0000313" key="1">
    <source>
        <dbReference type="EMBL" id="DAD86672.1"/>
    </source>
</evidence>
<sequence>MTREELDALTPYEAKLLWREIFDTYYDVEAKQMYCYSDWTLEVAGIPMTGSDEWDMAMAEQYNVTKRTIGNLADWVADEIPFYIHRQSDSVYIFNMIKKYNGFMVALLDRANVGANRMRRNEDFQHIIEDCERLANLANHLFTTVQMTVGEEAYRIFGILPDELVTEGRSGRTALRFGYQGNTGVKEDNKEIPKRVSITDGMSDRLRQATRLWRNTTED</sequence>
<proteinExistence type="predicted"/>